<comment type="caution">
    <text evidence="2">The sequence shown here is derived from an EMBL/GenBank/DDBJ whole genome shotgun (WGS) entry which is preliminary data.</text>
</comment>
<proteinExistence type="predicted"/>
<feature type="compositionally biased region" description="Basic and acidic residues" evidence="1">
    <location>
        <begin position="73"/>
        <end position="84"/>
    </location>
</feature>
<dbReference type="EMBL" id="RDBF01000010">
    <property type="protein sequence ID" value="RLV55142.1"/>
    <property type="molecule type" value="Genomic_DNA"/>
</dbReference>
<name>A0A3L8PM95_9ACTN</name>
<dbReference type="AlphaFoldDB" id="A0A3L8PM95"/>
<feature type="region of interest" description="Disordered" evidence="1">
    <location>
        <begin position="53"/>
        <end position="100"/>
    </location>
</feature>
<dbReference type="OrthoDB" id="3538778at2"/>
<accession>A0A3L8PM95</accession>
<evidence type="ECO:0000313" key="2">
    <source>
        <dbReference type="EMBL" id="RLV55142.1"/>
    </source>
</evidence>
<reference evidence="2 3" key="1">
    <citation type="submission" date="2018-10" db="EMBL/GenBank/DDBJ databases">
        <title>Aeromicrobium sp. 9W16Y-2 whole genome shotgun sequence.</title>
        <authorList>
            <person name="Li F."/>
        </authorList>
    </citation>
    <scope>NUCLEOTIDE SEQUENCE [LARGE SCALE GENOMIC DNA]</scope>
    <source>
        <strain evidence="2 3">9W16Y-2</strain>
    </source>
</reference>
<evidence type="ECO:0000313" key="3">
    <source>
        <dbReference type="Proteomes" id="UP000282515"/>
    </source>
</evidence>
<dbReference type="Proteomes" id="UP000282515">
    <property type="component" value="Unassembled WGS sequence"/>
</dbReference>
<sequence>MLPALALAFSIPGCGADYPAELLGSIALQANEDGSFTAVVVVCRGQVDEIEVSKIDPTDPDDRTRSTDGGTWQRRDERLSRGVHELPLGDPGPEWVVRTPPNLDDPTKLYVFRGSGQLEDKGTRVTRQTALTGEAIARLQPGHVLFNDDQLLTREEFDNYCSSPPRPLLPQ</sequence>
<feature type="compositionally biased region" description="Basic and acidic residues" evidence="1">
    <location>
        <begin position="53"/>
        <end position="66"/>
    </location>
</feature>
<gene>
    <name evidence="2" type="ORF">D9V41_12525</name>
</gene>
<evidence type="ECO:0000256" key="1">
    <source>
        <dbReference type="SAM" id="MobiDB-lite"/>
    </source>
</evidence>
<protein>
    <submittedName>
        <fullName evidence="2">Uncharacterized protein</fullName>
    </submittedName>
</protein>
<keyword evidence="3" id="KW-1185">Reference proteome</keyword>
<organism evidence="2 3">
    <name type="scientific">Aeromicrobium phragmitis</name>
    <dbReference type="NCBI Taxonomy" id="2478914"/>
    <lineage>
        <taxon>Bacteria</taxon>
        <taxon>Bacillati</taxon>
        <taxon>Actinomycetota</taxon>
        <taxon>Actinomycetes</taxon>
        <taxon>Propionibacteriales</taxon>
        <taxon>Nocardioidaceae</taxon>
        <taxon>Aeromicrobium</taxon>
    </lineage>
</organism>
<dbReference type="RefSeq" id="WP_121794920.1">
    <property type="nucleotide sequence ID" value="NZ_RDBF01000010.1"/>
</dbReference>